<keyword evidence="5" id="KW-0521">NADP</keyword>
<dbReference type="AlphaFoldDB" id="A0A495KAE7"/>
<comment type="caution">
    <text evidence="8">The sequence shown here is derived from an EMBL/GenBank/DDBJ whole genome shotgun (WGS) entry which is preliminary data.</text>
</comment>
<evidence type="ECO:0000256" key="2">
    <source>
        <dbReference type="ARBA" id="ARBA00010139"/>
    </source>
</evidence>
<evidence type="ECO:0000313" key="9">
    <source>
        <dbReference type="Proteomes" id="UP000274762"/>
    </source>
</evidence>
<gene>
    <name evidence="8" type="ORF">DFJ75_4333</name>
</gene>
<keyword evidence="6" id="KW-0560">Oxidoreductase</keyword>
<dbReference type="FunFam" id="3.50.50.60:FF:000228">
    <property type="entry name" value="FAD-containing monooxygenase EthA"/>
    <property type="match status" value="1"/>
</dbReference>
<evidence type="ECO:0000256" key="5">
    <source>
        <dbReference type="ARBA" id="ARBA00022857"/>
    </source>
</evidence>
<dbReference type="GO" id="GO:0050660">
    <property type="term" value="F:flavin adenine dinucleotide binding"/>
    <property type="evidence" value="ECO:0007669"/>
    <property type="project" value="InterPro"/>
</dbReference>
<dbReference type="InterPro" id="IPR036188">
    <property type="entry name" value="FAD/NAD-bd_sf"/>
</dbReference>
<comment type="cofactor">
    <cofactor evidence="1">
        <name>FAD</name>
        <dbReference type="ChEBI" id="CHEBI:57692"/>
    </cofactor>
</comment>
<dbReference type="PANTHER" id="PTHR43872:SF1">
    <property type="entry name" value="MONOOXYGENASE, PUTATIVE (AFU_ORTHOLOGUE AFUA_8G02570)-RELATED"/>
    <property type="match status" value="1"/>
</dbReference>
<dbReference type="Pfam" id="PF13450">
    <property type="entry name" value="NAD_binding_8"/>
    <property type="match status" value="1"/>
</dbReference>
<sequence>MTKPGIEHLDVLIVGAGLSGIGAAVHLQKESPNQKFAIIEGRDNLGGTWDLFRYPGIRSDSDMYTLGYGFKPWTKERAIASGDSILDYLWETVSEHDLKRHIRFGHQVRRAEWSSESALWTVQIDHLGETFDMTCKFLFMCSGYYNYREGFTPEFPGRDRFAGQVIHPQHWPEELDYTGTKIVVIGSGATAITLIPNLAPKAEKVTMVQRSPSYVAIDQAIDKKALKLRKLFGDRVGYTLVRARNTRRQQKMYSLAQSRPDQFKAGLFKDIRDLVGDEYLSKHFTPTYKPWDQRVCLIPDGDFFQAIKFGKADVATGRIRSFTETGIELETGEHIDADIIVTATGLQLVSLGEVDFVVDGEPIDFSQRWTYKGLAYSGIPNLAFAFGYVNTSWTIRAELVAKFVCRLINHMDKTGATSVTPTLRPGDSSMPKEAFVEGFTSGYFQRANGVLPRQGDRAPWINPQNHAATKKLLTAPIDDGVLKFDEQLTTTTSTV</sequence>
<protein>
    <submittedName>
        <fullName evidence="8">Cation diffusion facilitator CzcD-associated flavoprotein CzcO</fullName>
    </submittedName>
</protein>
<dbReference type="InterPro" id="IPR020946">
    <property type="entry name" value="Flavin_mOase-like"/>
</dbReference>
<dbReference type="PRINTS" id="PR00411">
    <property type="entry name" value="PNDRDTASEI"/>
</dbReference>
<dbReference type="PANTHER" id="PTHR43872">
    <property type="entry name" value="MONOOXYGENASE, PUTATIVE (AFU_ORTHOLOGUE AFUA_8G02570)-RELATED"/>
    <property type="match status" value="1"/>
</dbReference>
<evidence type="ECO:0000256" key="1">
    <source>
        <dbReference type="ARBA" id="ARBA00001974"/>
    </source>
</evidence>
<dbReference type="OrthoDB" id="5168853at2"/>
<proteinExistence type="inferred from homology"/>
<keyword evidence="3" id="KW-0285">Flavoprotein</keyword>
<reference evidence="8 9" key="1">
    <citation type="submission" date="2018-10" db="EMBL/GenBank/DDBJ databases">
        <title>Sequencing the genomes of 1000 actinobacteria strains.</title>
        <authorList>
            <person name="Klenk H.-P."/>
        </authorList>
    </citation>
    <scope>NUCLEOTIDE SEQUENCE [LARGE SCALE GENOMIC DNA]</scope>
    <source>
        <strain evidence="8 9">DSM 44343</strain>
    </source>
</reference>
<accession>A0A495KAE7</accession>
<evidence type="ECO:0000256" key="7">
    <source>
        <dbReference type="ARBA" id="ARBA00023033"/>
    </source>
</evidence>
<evidence type="ECO:0000256" key="4">
    <source>
        <dbReference type="ARBA" id="ARBA00022827"/>
    </source>
</evidence>
<evidence type="ECO:0000256" key="6">
    <source>
        <dbReference type="ARBA" id="ARBA00023002"/>
    </source>
</evidence>
<comment type="similarity">
    <text evidence="2">Belongs to the FAD-binding monooxygenase family.</text>
</comment>
<dbReference type="Proteomes" id="UP000274762">
    <property type="component" value="Unassembled WGS sequence"/>
</dbReference>
<dbReference type="EMBL" id="RBKV01000001">
    <property type="protein sequence ID" value="RKR97459.1"/>
    <property type="molecule type" value="Genomic_DNA"/>
</dbReference>
<keyword evidence="7" id="KW-0503">Monooxygenase</keyword>
<dbReference type="SUPFAM" id="SSF51905">
    <property type="entry name" value="FAD/NAD(P)-binding domain"/>
    <property type="match status" value="1"/>
</dbReference>
<dbReference type="GO" id="GO:0004499">
    <property type="term" value="F:N,N-dimethylaniline monooxygenase activity"/>
    <property type="evidence" value="ECO:0007669"/>
    <property type="project" value="InterPro"/>
</dbReference>
<organism evidence="8 9">
    <name type="scientific">Williamsia marianensis</name>
    <dbReference type="NCBI Taxonomy" id="85044"/>
    <lineage>
        <taxon>Bacteria</taxon>
        <taxon>Bacillati</taxon>
        <taxon>Actinomycetota</taxon>
        <taxon>Actinomycetes</taxon>
        <taxon>Mycobacteriales</taxon>
        <taxon>Nocardiaceae</taxon>
        <taxon>Williamsia</taxon>
    </lineage>
</organism>
<dbReference type="RefSeq" id="WP_120802869.1">
    <property type="nucleotide sequence ID" value="NZ_CBCRXS010000007.1"/>
</dbReference>
<evidence type="ECO:0000313" key="8">
    <source>
        <dbReference type="EMBL" id="RKR97459.1"/>
    </source>
</evidence>
<name>A0A495KAE7_WILMA</name>
<evidence type="ECO:0000256" key="3">
    <source>
        <dbReference type="ARBA" id="ARBA00022630"/>
    </source>
</evidence>
<dbReference type="InterPro" id="IPR051820">
    <property type="entry name" value="FAD-binding_MO"/>
</dbReference>
<dbReference type="GO" id="GO:0050661">
    <property type="term" value="F:NADP binding"/>
    <property type="evidence" value="ECO:0007669"/>
    <property type="project" value="InterPro"/>
</dbReference>
<dbReference type="Gene3D" id="3.50.50.60">
    <property type="entry name" value="FAD/NAD(P)-binding domain"/>
    <property type="match status" value="3"/>
</dbReference>
<dbReference type="Pfam" id="PF00743">
    <property type="entry name" value="FMO-like"/>
    <property type="match status" value="1"/>
</dbReference>
<keyword evidence="4" id="KW-0274">FAD</keyword>